<dbReference type="SUPFAM" id="SSF56672">
    <property type="entry name" value="DNA/RNA polymerases"/>
    <property type="match status" value="1"/>
</dbReference>
<evidence type="ECO:0000256" key="5">
    <source>
        <dbReference type="ARBA" id="ARBA00022801"/>
    </source>
</evidence>
<sequence>MMNEIFPEEISEGWLIIYIDDIIVCSKTLEEHMYRLSRVLTKIQSFNMKNSIKKCHFAFEELKALGHVVSGLSLGIDTNKVAAVLLKPMPQNKKEIQSFLGFAGYYRQHVKDFASIERPLYKLCDKDTVFEMTVDRVKAFVSLRQALTTAQLLLMPDFKLPFKIYIDSSGNGLGAALHQVHIINVKPVEGPICFISRQIKPNEARYGESQMECLCLVWALQKLNNFMEGCVFEIITDYTSVESLLSMKTPSRHMLRWQIAIQEYRGDMTIVHKDGNIHENADGLSRWPLPNNIDNPAYVPEEASPQIPIEGISVTDLKATFLEEVRNSYTQDKNYSILCQLLTKDFKNNYLIHALDEMWKKSYDEGRFHLLDGCHIDARNHQQALELSTQGHVGTGGPPPPP</sequence>
<comment type="caution">
    <text evidence="8">The sequence shown here is derived from an EMBL/GenBank/DDBJ whole genome shotgun (WGS) entry which is preliminary data.</text>
</comment>
<evidence type="ECO:0000256" key="2">
    <source>
        <dbReference type="ARBA" id="ARBA00022695"/>
    </source>
</evidence>
<dbReference type="EMBL" id="AVOT02126409">
    <property type="protein sequence ID" value="MBW0587252.1"/>
    <property type="molecule type" value="Genomic_DNA"/>
</dbReference>
<name>A0A9Q3KWZ0_9BASI</name>
<dbReference type="PANTHER" id="PTHR37984">
    <property type="entry name" value="PROTEIN CBG26694"/>
    <property type="match status" value="1"/>
</dbReference>
<keyword evidence="4" id="KW-0255">Endonuclease</keyword>
<evidence type="ECO:0000313" key="9">
    <source>
        <dbReference type="Proteomes" id="UP000765509"/>
    </source>
</evidence>
<dbReference type="InterPro" id="IPR041373">
    <property type="entry name" value="RT_RNaseH"/>
</dbReference>
<dbReference type="Pfam" id="PF17917">
    <property type="entry name" value="RT_RNaseH"/>
    <property type="match status" value="1"/>
</dbReference>
<dbReference type="GO" id="GO:0004519">
    <property type="term" value="F:endonuclease activity"/>
    <property type="evidence" value="ECO:0007669"/>
    <property type="project" value="UniProtKB-KW"/>
</dbReference>
<keyword evidence="1" id="KW-0808">Transferase</keyword>
<dbReference type="AlphaFoldDB" id="A0A9Q3KWZ0"/>
<keyword evidence="2" id="KW-0548">Nucleotidyltransferase</keyword>
<evidence type="ECO:0000256" key="6">
    <source>
        <dbReference type="ARBA" id="ARBA00022918"/>
    </source>
</evidence>
<keyword evidence="5" id="KW-0378">Hydrolase</keyword>
<evidence type="ECO:0000256" key="1">
    <source>
        <dbReference type="ARBA" id="ARBA00022679"/>
    </source>
</evidence>
<keyword evidence="6" id="KW-0695">RNA-directed DNA polymerase</keyword>
<dbReference type="FunFam" id="3.30.70.270:FF:000020">
    <property type="entry name" value="Transposon Tf2-6 polyprotein-like Protein"/>
    <property type="match status" value="1"/>
</dbReference>
<evidence type="ECO:0000313" key="8">
    <source>
        <dbReference type="EMBL" id="MBW0587252.1"/>
    </source>
</evidence>
<protein>
    <recommendedName>
        <fullName evidence="7">Reverse transcriptase RNase H-like domain-containing protein</fullName>
    </recommendedName>
</protein>
<keyword evidence="3" id="KW-0540">Nuclease</keyword>
<feature type="domain" description="Reverse transcriptase RNase H-like" evidence="7">
    <location>
        <begin position="157"/>
        <end position="264"/>
    </location>
</feature>
<dbReference type="GO" id="GO:0003964">
    <property type="term" value="F:RNA-directed DNA polymerase activity"/>
    <property type="evidence" value="ECO:0007669"/>
    <property type="project" value="UniProtKB-KW"/>
</dbReference>
<reference evidence="8" key="1">
    <citation type="submission" date="2021-03" db="EMBL/GenBank/DDBJ databases">
        <title>Draft genome sequence of rust myrtle Austropuccinia psidii MF-1, a brazilian biotype.</title>
        <authorList>
            <person name="Quecine M.C."/>
            <person name="Pachon D.M.R."/>
            <person name="Bonatelli M.L."/>
            <person name="Correr F.H."/>
            <person name="Franceschini L.M."/>
            <person name="Leite T.F."/>
            <person name="Margarido G.R.A."/>
            <person name="Almeida C.A."/>
            <person name="Ferrarezi J.A."/>
            <person name="Labate C.A."/>
        </authorList>
    </citation>
    <scope>NUCLEOTIDE SEQUENCE</scope>
    <source>
        <strain evidence="8">MF-1</strain>
    </source>
</reference>
<dbReference type="GO" id="GO:0016787">
    <property type="term" value="F:hydrolase activity"/>
    <property type="evidence" value="ECO:0007669"/>
    <property type="project" value="UniProtKB-KW"/>
</dbReference>
<dbReference type="InterPro" id="IPR050951">
    <property type="entry name" value="Retrovirus_Pol_polyprotein"/>
</dbReference>
<gene>
    <name evidence="8" type="ORF">O181_126967</name>
</gene>
<dbReference type="OrthoDB" id="3363652at2759"/>
<dbReference type="Proteomes" id="UP000765509">
    <property type="component" value="Unassembled WGS sequence"/>
</dbReference>
<organism evidence="8 9">
    <name type="scientific">Austropuccinia psidii MF-1</name>
    <dbReference type="NCBI Taxonomy" id="1389203"/>
    <lineage>
        <taxon>Eukaryota</taxon>
        <taxon>Fungi</taxon>
        <taxon>Dikarya</taxon>
        <taxon>Basidiomycota</taxon>
        <taxon>Pucciniomycotina</taxon>
        <taxon>Pucciniomycetes</taxon>
        <taxon>Pucciniales</taxon>
        <taxon>Sphaerophragmiaceae</taxon>
        <taxon>Austropuccinia</taxon>
    </lineage>
</organism>
<accession>A0A9Q3KWZ0</accession>
<evidence type="ECO:0000256" key="3">
    <source>
        <dbReference type="ARBA" id="ARBA00022722"/>
    </source>
</evidence>
<dbReference type="InterPro" id="IPR043502">
    <property type="entry name" value="DNA/RNA_pol_sf"/>
</dbReference>
<dbReference type="CDD" id="cd09274">
    <property type="entry name" value="RNase_HI_RT_Ty3"/>
    <property type="match status" value="1"/>
</dbReference>
<evidence type="ECO:0000259" key="7">
    <source>
        <dbReference type="Pfam" id="PF17917"/>
    </source>
</evidence>
<evidence type="ECO:0000256" key="4">
    <source>
        <dbReference type="ARBA" id="ARBA00022759"/>
    </source>
</evidence>
<dbReference type="PANTHER" id="PTHR37984:SF5">
    <property type="entry name" value="PROTEIN NYNRIN-LIKE"/>
    <property type="match status" value="1"/>
</dbReference>
<dbReference type="InterPro" id="IPR043128">
    <property type="entry name" value="Rev_trsase/Diguanyl_cyclase"/>
</dbReference>
<keyword evidence="9" id="KW-1185">Reference proteome</keyword>
<dbReference type="Gene3D" id="3.30.70.270">
    <property type="match status" value="2"/>
</dbReference>
<proteinExistence type="predicted"/>